<accession>A0A0G0N338</accession>
<dbReference type="SUPFAM" id="SSF53271">
    <property type="entry name" value="PRTase-like"/>
    <property type="match status" value="1"/>
</dbReference>
<dbReference type="STRING" id="1618490.US90_C0002G0034"/>
<dbReference type="GO" id="GO:0016757">
    <property type="term" value="F:glycosyltransferase activity"/>
    <property type="evidence" value="ECO:0007669"/>
    <property type="project" value="UniProtKB-KW"/>
</dbReference>
<proteinExistence type="predicted"/>
<reference evidence="1 2" key="1">
    <citation type="journal article" date="2015" name="Nature">
        <title>rRNA introns, odd ribosomes, and small enigmatic genomes across a large radiation of phyla.</title>
        <authorList>
            <person name="Brown C.T."/>
            <person name="Hug L.A."/>
            <person name="Thomas B.C."/>
            <person name="Sharon I."/>
            <person name="Castelle C.J."/>
            <person name="Singh A."/>
            <person name="Wilkins M.J."/>
            <person name="Williams K.H."/>
            <person name="Banfield J.F."/>
        </authorList>
    </citation>
    <scope>NUCLEOTIDE SEQUENCE [LARGE SCALE GENOMIC DNA]</scope>
</reference>
<protein>
    <submittedName>
        <fullName evidence="1">Orotate phosphoribosyltransferase</fullName>
    </submittedName>
</protein>
<organism evidence="1 2">
    <name type="scientific">Candidatus Shapirobacteria bacterium GW2011_GWE2_38_30</name>
    <dbReference type="NCBI Taxonomy" id="1618490"/>
    <lineage>
        <taxon>Bacteria</taxon>
        <taxon>Candidatus Shapironibacteriota</taxon>
    </lineage>
</organism>
<gene>
    <name evidence="1" type="ORF">US90_C0002G0034</name>
</gene>
<evidence type="ECO:0000313" key="2">
    <source>
        <dbReference type="Proteomes" id="UP000034406"/>
    </source>
</evidence>
<dbReference type="Proteomes" id="UP000034406">
    <property type="component" value="Unassembled WGS sequence"/>
</dbReference>
<sequence length="169" mass="18890">MNRIELAKLLKERCGGKIVIQPWGQPVAMFDRKMMGKDPMLLSKICNFMAEKIPEETEIIAGIGIGGIDFARGIAKRSGRKLIILEKDELGKLFIERDLKLGGKEIMLIDDTVCRGDKAILAKRIVENSYPGCKASDLSVVVSRGKVFENRLRESGIRVRALFDGEDLR</sequence>
<name>A0A0G0N338_9BACT</name>
<dbReference type="AlphaFoldDB" id="A0A0G0N338"/>
<comment type="caution">
    <text evidence="1">The sequence shown here is derived from an EMBL/GenBank/DDBJ whole genome shotgun (WGS) entry which is preliminary data.</text>
</comment>
<dbReference type="InterPro" id="IPR029057">
    <property type="entry name" value="PRTase-like"/>
</dbReference>
<keyword evidence="1" id="KW-0808">Transferase</keyword>
<evidence type="ECO:0000313" key="1">
    <source>
        <dbReference type="EMBL" id="KKQ71551.1"/>
    </source>
</evidence>
<dbReference type="EMBL" id="LBUT01000002">
    <property type="protein sequence ID" value="KKQ71551.1"/>
    <property type="molecule type" value="Genomic_DNA"/>
</dbReference>
<keyword evidence="1" id="KW-0328">Glycosyltransferase</keyword>
<dbReference type="Gene3D" id="3.40.50.2020">
    <property type="match status" value="1"/>
</dbReference>